<dbReference type="Pfam" id="PF02234">
    <property type="entry name" value="CDI"/>
    <property type="match status" value="1"/>
</dbReference>
<dbReference type="EMBL" id="KB454540">
    <property type="protein sequence ID" value="EME26913.1"/>
    <property type="molecule type" value="Genomic_DNA"/>
</dbReference>
<evidence type="ECO:0000313" key="3">
    <source>
        <dbReference type="EMBL" id="EME26913.1"/>
    </source>
</evidence>
<dbReference type="InterPro" id="IPR044898">
    <property type="entry name" value="CDI_dom_sf"/>
</dbReference>
<evidence type="ECO:0000256" key="1">
    <source>
        <dbReference type="ARBA" id="ARBA00023013"/>
    </source>
</evidence>
<dbReference type="InterPro" id="IPR003175">
    <property type="entry name" value="CDI_dom"/>
</dbReference>
<dbReference type="GO" id="GO:0005634">
    <property type="term" value="C:nucleus"/>
    <property type="evidence" value="ECO:0007669"/>
    <property type="project" value="InterPro"/>
</dbReference>
<dbReference type="Gene3D" id="4.10.365.10">
    <property type="entry name" value="p27"/>
    <property type="match status" value="1"/>
</dbReference>
<organism evidence="3 4">
    <name type="scientific">Galdieria sulphuraria</name>
    <name type="common">Red alga</name>
    <dbReference type="NCBI Taxonomy" id="130081"/>
    <lineage>
        <taxon>Eukaryota</taxon>
        <taxon>Rhodophyta</taxon>
        <taxon>Bangiophyceae</taxon>
        <taxon>Galdieriales</taxon>
        <taxon>Galdieriaceae</taxon>
        <taxon>Galdieria</taxon>
    </lineage>
</organism>
<keyword evidence="1" id="KW-0649">Protein kinase inhibitor</keyword>
<dbReference type="OrthoDB" id="9940972at2759"/>
<accession>M2XTE5</accession>
<protein>
    <recommendedName>
        <fullName evidence="2">Cyclin-dependent kinase inhibitor domain-containing protein</fullName>
    </recommendedName>
</protein>
<feature type="domain" description="Cyclin-dependent kinase inhibitor" evidence="2">
    <location>
        <begin position="103"/>
        <end position="143"/>
    </location>
</feature>
<keyword evidence="4" id="KW-1185">Reference proteome</keyword>
<dbReference type="RefSeq" id="XP_005703433.1">
    <property type="nucleotide sequence ID" value="XM_005703376.1"/>
</dbReference>
<dbReference type="GO" id="GO:0004861">
    <property type="term" value="F:cyclin-dependent protein serine/threonine kinase inhibitor activity"/>
    <property type="evidence" value="ECO:0007669"/>
    <property type="project" value="InterPro"/>
</dbReference>
<proteinExistence type="predicted"/>
<sequence>MSHTTCRNSQDNTRAVFHCSVKGINEESVNDHKQPVEATNNSQVINKRKKNYSERNHNLWLRRVRRLLFPEREQYRESLLYQVPLWEDEGEDQLQSREKESFHEELLQLLRQIQHKKVEVFKARWNFDPLTQTPLEGRWKWTELPE</sequence>
<dbReference type="AlphaFoldDB" id="M2XTE5"/>
<evidence type="ECO:0000313" key="4">
    <source>
        <dbReference type="Proteomes" id="UP000030680"/>
    </source>
</evidence>
<name>M2XTE5_GALSU</name>
<evidence type="ECO:0000259" key="2">
    <source>
        <dbReference type="Pfam" id="PF02234"/>
    </source>
</evidence>
<dbReference type="Proteomes" id="UP000030680">
    <property type="component" value="Unassembled WGS sequence"/>
</dbReference>
<dbReference type="Gramene" id="EME26913">
    <property type="protein sequence ID" value="EME26913"/>
    <property type="gene ID" value="Gasu_54850"/>
</dbReference>
<dbReference type="GO" id="GO:0051726">
    <property type="term" value="P:regulation of cell cycle"/>
    <property type="evidence" value="ECO:0007669"/>
    <property type="project" value="InterPro"/>
</dbReference>
<reference evidence="4" key="1">
    <citation type="journal article" date="2013" name="Science">
        <title>Gene transfer from bacteria and archaea facilitated evolution of an extremophilic eukaryote.</title>
        <authorList>
            <person name="Schonknecht G."/>
            <person name="Chen W.H."/>
            <person name="Ternes C.M."/>
            <person name="Barbier G.G."/>
            <person name="Shrestha R.P."/>
            <person name="Stanke M."/>
            <person name="Brautigam A."/>
            <person name="Baker B.J."/>
            <person name="Banfield J.F."/>
            <person name="Garavito R.M."/>
            <person name="Carr K."/>
            <person name="Wilkerson C."/>
            <person name="Rensing S.A."/>
            <person name="Gagneul D."/>
            <person name="Dickenson N.E."/>
            <person name="Oesterhelt C."/>
            <person name="Lercher M.J."/>
            <person name="Weber A.P."/>
        </authorList>
    </citation>
    <scope>NUCLEOTIDE SEQUENCE [LARGE SCALE GENOMIC DNA]</scope>
    <source>
        <strain evidence="4">074W</strain>
    </source>
</reference>
<dbReference type="GeneID" id="17085859"/>
<dbReference type="KEGG" id="gsl:Gasu_54850"/>
<gene>
    <name evidence="3" type="ORF">Gasu_54850</name>
</gene>